<dbReference type="RefSeq" id="WP_021620599.1">
    <property type="nucleotide sequence ID" value="NZ_CABKST010000100.1"/>
</dbReference>
<protein>
    <submittedName>
        <fullName evidence="1">Helix-turn-helix domain-containing protein</fullName>
    </submittedName>
</protein>
<dbReference type="Proteomes" id="UP000561326">
    <property type="component" value="Unassembled WGS sequence"/>
</dbReference>
<evidence type="ECO:0000313" key="2">
    <source>
        <dbReference type="Proteomes" id="UP000561326"/>
    </source>
</evidence>
<dbReference type="SUPFAM" id="SSF48295">
    <property type="entry name" value="TrpR-like"/>
    <property type="match status" value="1"/>
</dbReference>
<dbReference type="EMBL" id="JABAGO010000052">
    <property type="protein sequence ID" value="NMF00736.1"/>
    <property type="molecule type" value="Genomic_DNA"/>
</dbReference>
<comment type="caution">
    <text evidence="1">The sequence shown here is derived from an EMBL/GenBank/DDBJ whole genome shotgun (WGS) entry which is preliminary data.</text>
</comment>
<name>A0A848CZB5_ANEAE</name>
<reference evidence="1 2" key="1">
    <citation type="submission" date="2020-04" db="EMBL/GenBank/DDBJ databases">
        <authorList>
            <person name="Hitch T.C.A."/>
            <person name="Wylensek D."/>
            <person name="Clavel T."/>
        </authorList>
    </citation>
    <scope>NUCLEOTIDE SEQUENCE [LARGE SCALE GENOMIC DNA]</scope>
    <source>
        <strain evidence="1 2">WB01_D5_05</strain>
    </source>
</reference>
<proteinExistence type="predicted"/>
<dbReference type="OrthoDB" id="2679908at2"/>
<organism evidence="1 2">
    <name type="scientific">Aneurinibacillus aneurinilyticus</name>
    <name type="common">Bacillus aneurinolyticus</name>
    <dbReference type="NCBI Taxonomy" id="1391"/>
    <lineage>
        <taxon>Bacteria</taxon>
        <taxon>Bacillati</taxon>
        <taxon>Bacillota</taxon>
        <taxon>Bacilli</taxon>
        <taxon>Bacillales</taxon>
        <taxon>Paenibacillaceae</taxon>
        <taxon>Aneurinibacillus group</taxon>
        <taxon>Aneurinibacillus</taxon>
    </lineage>
</organism>
<gene>
    <name evidence="1" type="ORF">HF838_21140</name>
</gene>
<dbReference type="InterPro" id="IPR010921">
    <property type="entry name" value="Trp_repressor/repl_initiator"/>
</dbReference>
<dbReference type="AlphaFoldDB" id="A0A848CZB5"/>
<dbReference type="GeneID" id="92842140"/>
<accession>A0A848CZB5</accession>
<sequence>MRTLKKSYSLLFKFQVIMDAMIYENNARAARKHQLNITIVSRWVREYKQGKFDSYFNG</sequence>
<evidence type="ECO:0000313" key="1">
    <source>
        <dbReference type="EMBL" id="NMF00736.1"/>
    </source>
</evidence>
<dbReference type="GO" id="GO:0043565">
    <property type="term" value="F:sequence-specific DNA binding"/>
    <property type="evidence" value="ECO:0007669"/>
    <property type="project" value="InterPro"/>
</dbReference>